<evidence type="ECO:0000313" key="2">
    <source>
        <dbReference type="Proteomes" id="UP001229421"/>
    </source>
</evidence>
<proteinExistence type="predicted"/>
<name>A0AAD8JS43_TARER</name>
<dbReference type="EMBL" id="JAUHHV010000011">
    <property type="protein sequence ID" value="KAK1407727.1"/>
    <property type="molecule type" value="Genomic_DNA"/>
</dbReference>
<accession>A0AAD8JS43</accession>
<dbReference type="Proteomes" id="UP001229421">
    <property type="component" value="Unassembled WGS sequence"/>
</dbReference>
<comment type="caution">
    <text evidence="1">The sequence shown here is derived from an EMBL/GenBank/DDBJ whole genome shotgun (WGS) entry which is preliminary data.</text>
</comment>
<keyword evidence="2" id="KW-1185">Reference proteome</keyword>
<gene>
    <name evidence="1" type="ORF">QVD17_39351</name>
</gene>
<reference evidence="1" key="1">
    <citation type="journal article" date="2023" name="bioRxiv">
        <title>Improved chromosome-level genome assembly for marigold (Tagetes erecta).</title>
        <authorList>
            <person name="Jiang F."/>
            <person name="Yuan L."/>
            <person name="Wang S."/>
            <person name="Wang H."/>
            <person name="Xu D."/>
            <person name="Wang A."/>
            <person name="Fan W."/>
        </authorList>
    </citation>
    <scope>NUCLEOTIDE SEQUENCE</scope>
    <source>
        <strain evidence="1">WSJ</strain>
        <tissue evidence="1">Leaf</tissue>
    </source>
</reference>
<sequence>MKDNGTYDPSKTDVVTEVVGKGHQHGGSTRLYCDVIGFTKSLFPESESKKKKTEAIDTAVAKSSNIRGLSHALVTNYQKLSLCKNVNFYGLMANARLWL</sequence>
<protein>
    <submittedName>
        <fullName evidence="1">Uncharacterized protein</fullName>
    </submittedName>
</protein>
<organism evidence="1 2">
    <name type="scientific">Tagetes erecta</name>
    <name type="common">African marigold</name>
    <dbReference type="NCBI Taxonomy" id="13708"/>
    <lineage>
        <taxon>Eukaryota</taxon>
        <taxon>Viridiplantae</taxon>
        <taxon>Streptophyta</taxon>
        <taxon>Embryophyta</taxon>
        <taxon>Tracheophyta</taxon>
        <taxon>Spermatophyta</taxon>
        <taxon>Magnoliopsida</taxon>
        <taxon>eudicotyledons</taxon>
        <taxon>Gunneridae</taxon>
        <taxon>Pentapetalae</taxon>
        <taxon>asterids</taxon>
        <taxon>campanulids</taxon>
        <taxon>Asterales</taxon>
        <taxon>Asteraceae</taxon>
        <taxon>Asteroideae</taxon>
        <taxon>Heliantheae alliance</taxon>
        <taxon>Tageteae</taxon>
        <taxon>Tagetes</taxon>
    </lineage>
</organism>
<dbReference type="AlphaFoldDB" id="A0AAD8JS43"/>
<evidence type="ECO:0000313" key="1">
    <source>
        <dbReference type="EMBL" id="KAK1407727.1"/>
    </source>
</evidence>